<keyword evidence="2" id="KW-0472">Membrane</keyword>
<feature type="transmembrane region" description="Helical" evidence="2">
    <location>
        <begin position="201"/>
        <end position="220"/>
    </location>
</feature>
<dbReference type="RefSeq" id="WP_189512277.1">
    <property type="nucleotide sequence ID" value="NZ_BMXG01000004.1"/>
</dbReference>
<feature type="transmembrane region" description="Helical" evidence="2">
    <location>
        <begin position="119"/>
        <end position="137"/>
    </location>
</feature>
<organism evidence="3 4">
    <name type="scientific">Cerasicoccus arenae</name>
    <dbReference type="NCBI Taxonomy" id="424488"/>
    <lineage>
        <taxon>Bacteria</taxon>
        <taxon>Pseudomonadati</taxon>
        <taxon>Verrucomicrobiota</taxon>
        <taxon>Opitutia</taxon>
        <taxon>Puniceicoccales</taxon>
        <taxon>Cerasicoccaceae</taxon>
        <taxon>Cerasicoccus</taxon>
    </lineage>
</organism>
<feature type="transmembrane region" description="Helical" evidence="2">
    <location>
        <begin position="251"/>
        <end position="269"/>
    </location>
</feature>
<dbReference type="AlphaFoldDB" id="A0A8J3DA07"/>
<feature type="transmembrane region" description="Helical" evidence="2">
    <location>
        <begin position="149"/>
        <end position="170"/>
    </location>
</feature>
<feature type="transmembrane region" description="Helical" evidence="2">
    <location>
        <begin position="281"/>
        <end position="298"/>
    </location>
</feature>
<accession>A0A8J3DA07</accession>
<feature type="transmembrane region" description="Helical" evidence="2">
    <location>
        <begin position="227"/>
        <end position="245"/>
    </location>
</feature>
<reference evidence="3" key="1">
    <citation type="journal article" date="2014" name="Int. J. Syst. Evol. Microbiol.">
        <title>Complete genome sequence of Corynebacterium casei LMG S-19264T (=DSM 44701T), isolated from a smear-ripened cheese.</title>
        <authorList>
            <consortium name="US DOE Joint Genome Institute (JGI-PGF)"/>
            <person name="Walter F."/>
            <person name="Albersmeier A."/>
            <person name="Kalinowski J."/>
            <person name="Ruckert C."/>
        </authorList>
    </citation>
    <scope>NUCLEOTIDE SEQUENCE</scope>
    <source>
        <strain evidence="3">KCTC 12870</strain>
    </source>
</reference>
<keyword evidence="4" id="KW-1185">Reference proteome</keyword>
<reference evidence="3" key="2">
    <citation type="submission" date="2020-09" db="EMBL/GenBank/DDBJ databases">
        <authorList>
            <person name="Sun Q."/>
            <person name="Kim S."/>
        </authorList>
    </citation>
    <scope>NUCLEOTIDE SEQUENCE</scope>
    <source>
        <strain evidence="3">KCTC 12870</strain>
    </source>
</reference>
<evidence type="ECO:0008006" key="5">
    <source>
        <dbReference type="Google" id="ProtNLM"/>
    </source>
</evidence>
<protein>
    <recommendedName>
        <fullName evidence="5">O-antigen ligase domain-containing protein</fullName>
    </recommendedName>
</protein>
<keyword evidence="2" id="KW-1133">Transmembrane helix</keyword>
<dbReference type="Proteomes" id="UP000642829">
    <property type="component" value="Unassembled WGS sequence"/>
</dbReference>
<comment type="caution">
    <text evidence="3">The sequence shown here is derived from an EMBL/GenBank/DDBJ whole genome shotgun (WGS) entry which is preliminary data.</text>
</comment>
<feature type="transmembrane region" description="Helical" evidence="2">
    <location>
        <begin position="36"/>
        <end position="54"/>
    </location>
</feature>
<evidence type="ECO:0000256" key="2">
    <source>
        <dbReference type="SAM" id="Phobius"/>
    </source>
</evidence>
<gene>
    <name evidence="3" type="ORF">GCM10007047_08900</name>
</gene>
<feature type="transmembrane region" description="Helical" evidence="2">
    <location>
        <begin position="381"/>
        <end position="403"/>
    </location>
</feature>
<dbReference type="EMBL" id="BMXG01000004">
    <property type="protein sequence ID" value="GHB95385.1"/>
    <property type="molecule type" value="Genomic_DNA"/>
</dbReference>
<keyword evidence="2" id="KW-0812">Transmembrane</keyword>
<feature type="transmembrane region" description="Helical" evidence="2">
    <location>
        <begin position="90"/>
        <end position="113"/>
    </location>
</feature>
<feature type="transmembrane region" description="Helical" evidence="2">
    <location>
        <begin position="410"/>
        <end position="428"/>
    </location>
</feature>
<proteinExistence type="predicted"/>
<feature type="region of interest" description="Disordered" evidence="1">
    <location>
        <begin position="1"/>
        <end position="30"/>
    </location>
</feature>
<evidence type="ECO:0000313" key="3">
    <source>
        <dbReference type="EMBL" id="GHB95385.1"/>
    </source>
</evidence>
<feature type="transmembrane region" description="Helical" evidence="2">
    <location>
        <begin position="434"/>
        <end position="453"/>
    </location>
</feature>
<sequence>MSLIKKPRRQGSDGLGLPAKPQADEQPTRQPRKPGIISLLKYLIWLYILLLMFDGSLRKWFLPGLSDVLLISRMPVIAAIYLLAIPARAFVVNGFVMVTLLLALITMPMALVAHGSIPVAIYGTMVNYFAIPLIFIFPKVLDYDDTEKIGRFLLFMVIPMTVLISIQFYAPQTAWVNRSVGGVEGAGFTGALGRFRPPGTFSFITGVAQYYTLTFAFFMAQYISRRTLPLWLLIPTGVSFVMAIYGSISRLLALSVLLVFVFGVIGLIINGSKLHNTFKVALAMIVFFLIASQFTYFSDGVETFMARWEQAKGGEDTAEEALMERTFGELLTPLINPDFSSPIGLGLGIGTNVGAKMSVGQRQFLGGESEWGRIMAEIGPLFGYLYIMLRFSLVVMLVIYALGALKKGNILPWLIFSSCMFLVLSGQWGQQTTLGFSILSAGLVLSACVTNNIKSREVNTRHG</sequence>
<feature type="transmembrane region" description="Helical" evidence="2">
    <location>
        <begin position="60"/>
        <end position="83"/>
    </location>
</feature>
<evidence type="ECO:0000313" key="4">
    <source>
        <dbReference type="Proteomes" id="UP000642829"/>
    </source>
</evidence>
<evidence type="ECO:0000256" key="1">
    <source>
        <dbReference type="SAM" id="MobiDB-lite"/>
    </source>
</evidence>
<name>A0A8J3DA07_9BACT</name>